<accession>Q05FL8</accession>
<gene>
    <name evidence="2" type="ordered locus">CRP_122</name>
</gene>
<evidence type="ECO:0000313" key="3">
    <source>
        <dbReference type="Proteomes" id="UP000000777"/>
    </source>
</evidence>
<dbReference type="InterPro" id="IPR008991">
    <property type="entry name" value="Translation_prot_SH3-like_sf"/>
</dbReference>
<name>Q05FL8_CARRP</name>
<keyword evidence="1" id="KW-0812">Transmembrane</keyword>
<dbReference type="SUPFAM" id="SSF50104">
    <property type="entry name" value="Translation proteins SH3-like domain"/>
    <property type="match status" value="1"/>
</dbReference>
<keyword evidence="1" id="KW-0472">Membrane</keyword>
<keyword evidence="1" id="KW-1133">Transmembrane helix</keyword>
<dbReference type="OrthoDB" id="9909386at2"/>
<proteinExistence type="predicted"/>
<organism evidence="2 3">
    <name type="scientific">Carsonella ruddii (strain PV)</name>
    <dbReference type="NCBI Taxonomy" id="387662"/>
    <lineage>
        <taxon>Bacteria</taxon>
        <taxon>Pseudomonadati</taxon>
        <taxon>Pseudomonadota</taxon>
        <taxon>Gammaproteobacteria</taxon>
        <taxon>Oceanospirillales</taxon>
        <taxon>Halomonadaceae</taxon>
        <taxon>Zymobacter group</taxon>
        <taxon>Candidatus Carsonella</taxon>
    </lineage>
</organism>
<feature type="transmembrane region" description="Helical" evidence="1">
    <location>
        <begin position="14"/>
        <end position="33"/>
    </location>
</feature>
<protein>
    <submittedName>
        <fullName evidence="2">Uncharacterized protein</fullName>
    </submittedName>
</protein>
<dbReference type="KEGG" id="crp:CRP_122"/>
<dbReference type="HOGENOM" id="CLU_2804548_0_0_6"/>
<evidence type="ECO:0000313" key="2">
    <source>
        <dbReference type="EMBL" id="BAF35153.1"/>
    </source>
</evidence>
<dbReference type="Proteomes" id="UP000000777">
    <property type="component" value="Chromosome"/>
</dbReference>
<evidence type="ECO:0000256" key="1">
    <source>
        <dbReference type="SAM" id="Phobius"/>
    </source>
</evidence>
<dbReference type="STRING" id="387662.CRP_122"/>
<dbReference type="EMBL" id="AP009180">
    <property type="protein sequence ID" value="BAF35153.1"/>
    <property type="molecule type" value="Genomic_DNA"/>
</dbReference>
<sequence length="67" mass="8175">MLNYMNIRKNDKVLITYLSINKVFFFIGIIVKIRKNTFTIKKKYLNMYVKKIFFIKNPNLISLRKIK</sequence>
<reference evidence="2 3" key="1">
    <citation type="journal article" date="2006" name="Science">
        <title>The 160-kilobase genome of the bacterial endosymbiont Carsonella.</title>
        <authorList>
            <person name="Nakabachi A."/>
            <person name="Yamashita A."/>
            <person name="Toh H."/>
            <person name="Ishikawa H."/>
            <person name="Dunbar H."/>
            <person name="Moran N."/>
            <person name="Hattori M."/>
        </authorList>
    </citation>
    <scope>NUCLEOTIDE SEQUENCE [LARGE SCALE GENOMIC DNA]</scope>
    <source>
        <strain evidence="2 3">PV</strain>
    </source>
</reference>
<dbReference type="AlphaFoldDB" id="Q05FL8"/>